<evidence type="ECO:0000256" key="2">
    <source>
        <dbReference type="ARBA" id="ARBA00022723"/>
    </source>
</evidence>
<dbReference type="AlphaFoldDB" id="A0A8J7IFH2"/>
<dbReference type="InterPro" id="IPR027806">
    <property type="entry name" value="HARBI1_dom"/>
</dbReference>
<dbReference type="RefSeq" id="WP_214435878.1">
    <property type="nucleotide sequence ID" value="NZ_CAWPUQ010000203.1"/>
</dbReference>
<evidence type="ECO:0000313" key="4">
    <source>
        <dbReference type="EMBL" id="MBH8577176.1"/>
    </source>
</evidence>
<feature type="domain" description="DDE Tnp4" evidence="3">
    <location>
        <begin position="7"/>
        <end position="111"/>
    </location>
</feature>
<organism evidence="4 6">
    <name type="scientific">Dendronalium phyllosphericum CENA369</name>
    <dbReference type="NCBI Taxonomy" id="1725256"/>
    <lineage>
        <taxon>Bacteria</taxon>
        <taxon>Bacillati</taxon>
        <taxon>Cyanobacteriota</taxon>
        <taxon>Cyanophyceae</taxon>
        <taxon>Nostocales</taxon>
        <taxon>Nostocaceae</taxon>
        <taxon>Dendronalium</taxon>
        <taxon>Dendronalium phyllosphericum</taxon>
    </lineage>
</organism>
<name>A0A8J7IFH2_9NOST</name>
<comment type="caution">
    <text evidence="4">The sequence shown here is derived from an EMBL/GenBank/DDBJ whole genome shotgun (WGS) entry which is preliminary data.</text>
</comment>
<dbReference type="GO" id="GO:0046872">
    <property type="term" value="F:metal ion binding"/>
    <property type="evidence" value="ECO:0007669"/>
    <property type="project" value="UniProtKB-KW"/>
</dbReference>
<protein>
    <submittedName>
        <fullName evidence="4">Transposase</fullName>
    </submittedName>
</protein>
<feature type="non-terminal residue" evidence="4">
    <location>
        <position position="1"/>
    </location>
</feature>
<evidence type="ECO:0000256" key="1">
    <source>
        <dbReference type="ARBA" id="ARBA00001968"/>
    </source>
</evidence>
<evidence type="ECO:0000259" key="3">
    <source>
        <dbReference type="Pfam" id="PF13359"/>
    </source>
</evidence>
<evidence type="ECO:0000313" key="5">
    <source>
        <dbReference type="EMBL" id="MBH8577870.1"/>
    </source>
</evidence>
<dbReference type="Pfam" id="PF13359">
    <property type="entry name" value="DDE_Tnp_4"/>
    <property type="match status" value="1"/>
</dbReference>
<gene>
    <name evidence="4" type="ORF">I8752_30215</name>
    <name evidence="5" type="ORF">I8752_33910</name>
</gene>
<dbReference type="Proteomes" id="UP000662314">
    <property type="component" value="Unassembled WGS sequence"/>
</dbReference>
<keyword evidence="6" id="KW-1185">Reference proteome</keyword>
<comment type="cofactor">
    <cofactor evidence="1">
        <name>a divalent metal cation</name>
        <dbReference type="ChEBI" id="CHEBI:60240"/>
    </cofactor>
</comment>
<proteinExistence type="predicted"/>
<keyword evidence="2" id="KW-0479">Metal-binding</keyword>
<dbReference type="EMBL" id="JAECZA010000297">
    <property type="protein sequence ID" value="MBH8577870.1"/>
    <property type="molecule type" value="Genomic_DNA"/>
</dbReference>
<accession>A0A8J7IFH2</accession>
<sequence length="122" mass="14324">ICTAHGKGREHDFRIFKNSKVRLRKDIKCLGDKGYQGIQKLHSNSQIPKKKPRGGKLTCEDKKSNQKLAKIRVLGEHVNRKLKIFKILSLTYRNRRKRFSLRFNLIAALYNYELHLSQTEFA</sequence>
<dbReference type="EMBL" id="JAECZA010000271">
    <property type="protein sequence ID" value="MBH8577176.1"/>
    <property type="molecule type" value="Genomic_DNA"/>
</dbReference>
<evidence type="ECO:0000313" key="6">
    <source>
        <dbReference type="Proteomes" id="UP000662314"/>
    </source>
</evidence>
<reference evidence="4 6" key="1">
    <citation type="journal article" date="2021" name="Int. J. Syst. Evol. Microbiol.">
        <title>Amazonocrinis nigriterrae gen. nov., sp. nov., Atlanticothrix silvestris gen. nov., sp. nov. and Dendronalium phyllosphericum gen. nov., sp. nov., nostocacean cyanobacteria from Brazilian environments.</title>
        <authorList>
            <person name="Alvarenga D.O."/>
            <person name="Andreote A.P.D."/>
            <person name="Branco L.H.Z."/>
            <person name="Delbaje E."/>
            <person name="Cruz R.B."/>
            <person name="Varani A.M."/>
            <person name="Fiore M.F."/>
        </authorList>
    </citation>
    <scope>NUCLEOTIDE SEQUENCE [LARGE SCALE GENOMIC DNA]</scope>
    <source>
        <strain evidence="4 6">CENA369</strain>
    </source>
</reference>